<dbReference type="SUPFAM" id="SSF52402">
    <property type="entry name" value="Adenine nucleotide alpha hydrolases-like"/>
    <property type="match status" value="1"/>
</dbReference>
<dbReference type="Pfam" id="PF00582">
    <property type="entry name" value="Usp"/>
    <property type="match status" value="1"/>
</dbReference>
<dbReference type="STRING" id="568872.GA0070624_2545"/>
<evidence type="ECO:0000259" key="3">
    <source>
        <dbReference type="Pfam" id="PF00582"/>
    </source>
</evidence>
<dbReference type="GO" id="GO:0005737">
    <property type="term" value="C:cytoplasm"/>
    <property type="evidence" value="ECO:0007669"/>
    <property type="project" value="UniProtKB-SubCell"/>
</dbReference>
<dbReference type="Gene3D" id="3.40.50.620">
    <property type="entry name" value="HUPs"/>
    <property type="match status" value="1"/>
</dbReference>
<dbReference type="InterPro" id="IPR006015">
    <property type="entry name" value="Universal_stress_UspA"/>
</dbReference>
<evidence type="ECO:0000256" key="1">
    <source>
        <dbReference type="ARBA" id="ARBA00008791"/>
    </source>
</evidence>
<dbReference type="PANTHER" id="PTHR46268">
    <property type="entry name" value="STRESS RESPONSE PROTEIN NHAX"/>
    <property type="match status" value="1"/>
</dbReference>
<dbReference type="OrthoDB" id="9792500at2"/>
<dbReference type="RefSeq" id="WP_091340693.1">
    <property type="nucleotide sequence ID" value="NZ_FMHV01000002.1"/>
</dbReference>
<keyword evidence="5" id="KW-1185">Reference proteome</keyword>
<feature type="domain" description="UspA" evidence="3">
    <location>
        <begin position="1"/>
        <end position="137"/>
    </location>
</feature>
<comment type="subcellular location">
    <subcellularLocation>
        <location evidence="2">Cytoplasm</location>
    </subcellularLocation>
</comment>
<evidence type="ECO:0000313" key="4">
    <source>
        <dbReference type="EMBL" id="SCL22520.1"/>
    </source>
</evidence>
<sequence length="137" mass="14474">MYQHILAAVDATPISERVLDAATALATAFGATVHVVHIDESEAVYDRVVDLEDDTLARNQVAVAKDRLRASGVPATGEVVDGLDTDVPALILDTAHAHGADLVILGPHHRAGLARLLQPSVSDHVGRRADVALLLVR</sequence>
<accession>A0A1C6RZJ5</accession>
<proteinExistence type="inferred from homology"/>
<reference evidence="5" key="1">
    <citation type="submission" date="2016-06" db="EMBL/GenBank/DDBJ databases">
        <authorList>
            <person name="Varghese N."/>
            <person name="Submissions Spin"/>
        </authorList>
    </citation>
    <scope>NUCLEOTIDE SEQUENCE [LARGE SCALE GENOMIC DNA]</scope>
    <source>
        <strain evidence="5">DSM 45431</strain>
    </source>
</reference>
<dbReference type="InterPro" id="IPR006016">
    <property type="entry name" value="UspA"/>
</dbReference>
<dbReference type="PIRSF" id="PIRSF006276">
    <property type="entry name" value="UspA"/>
    <property type="match status" value="1"/>
</dbReference>
<gene>
    <name evidence="4" type="ORF">GA0070624_2545</name>
</gene>
<evidence type="ECO:0000256" key="2">
    <source>
        <dbReference type="PIRNR" id="PIRNR006276"/>
    </source>
</evidence>
<evidence type="ECO:0000313" key="5">
    <source>
        <dbReference type="Proteomes" id="UP000199413"/>
    </source>
</evidence>
<dbReference type="PANTHER" id="PTHR46268:SF15">
    <property type="entry name" value="UNIVERSAL STRESS PROTEIN HP_0031"/>
    <property type="match status" value="1"/>
</dbReference>
<dbReference type="CDD" id="cd00293">
    <property type="entry name" value="USP-like"/>
    <property type="match status" value="1"/>
</dbReference>
<protein>
    <recommendedName>
        <fullName evidence="2">Universal stress protein</fullName>
    </recommendedName>
</protein>
<dbReference type="InterPro" id="IPR014729">
    <property type="entry name" value="Rossmann-like_a/b/a_fold"/>
</dbReference>
<dbReference type="EMBL" id="FMHV01000002">
    <property type="protein sequence ID" value="SCL22520.1"/>
    <property type="molecule type" value="Genomic_DNA"/>
</dbReference>
<dbReference type="PRINTS" id="PR01438">
    <property type="entry name" value="UNVRSLSTRESS"/>
</dbReference>
<dbReference type="AlphaFoldDB" id="A0A1C6RZJ5"/>
<keyword evidence="2" id="KW-0963">Cytoplasm</keyword>
<organism evidence="4 5">
    <name type="scientific">Micromonospora rhizosphaerae</name>
    <dbReference type="NCBI Taxonomy" id="568872"/>
    <lineage>
        <taxon>Bacteria</taxon>
        <taxon>Bacillati</taxon>
        <taxon>Actinomycetota</taxon>
        <taxon>Actinomycetes</taxon>
        <taxon>Micromonosporales</taxon>
        <taxon>Micromonosporaceae</taxon>
        <taxon>Micromonospora</taxon>
    </lineage>
</organism>
<comment type="similarity">
    <text evidence="1 2">Belongs to the universal stress protein A family.</text>
</comment>
<dbReference type="Proteomes" id="UP000199413">
    <property type="component" value="Unassembled WGS sequence"/>
</dbReference>
<name>A0A1C6RZJ5_9ACTN</name>